<dbReference type="SUPFAM" id="SSF53474">
    <property type="entry name" value="alpha/beta-Hydrolases"/>
    <property type="match status" value="1"/>
</dbReference>
<keyword evidence="3" id="KW-1185">Reference proteome</keyword>
<dbReference type="OrthoDB" id="3980at2759"/>
<reference evidence="2 3" key="1">
    <citation type="journal article" date="2018" name="Mol. Biol. Evol.">
        <title>Analysis of the draft genome of the red seaweed Gracilariopsis chorda provides insights into genome size evolution in Rhodophyta.</title>
        <authorList>
            <person name="Lee J."/>
            <person name="Yang E.C."/>
            <person name="Graf L."/>
            <person name="Yang J.H."/>
            <person name="Qiu H."/>
            <person name="Zel Zion U."/>
            <person name="Chan C.X."/>
            <person name="Stephens T.G."/>
            <person name="Weber A.P.M."/>
            <person name="Boo G.H."/>
            <person name="Boo S.M."/>
            <person name="Kim K.M."/>
            <person name="Shin Y."/>
            <person name="Jung M."/>
            <person name="Lee S.J."/>
            <person name="Yim H.S."/>
            <person name="Lee J.H."/>
            <person name="Bhattacharya D."/>
            <person name="Yoon H.S."/>
        </authorList>
    </citation>
    <scope>NUCLEOTIDE SEQUENCE [LARGE SCALE GENOMIC DNA]</scope>
    <source>
        <strain evidence="2 3">SKKU-2015</strain>
        <tissue evidence="2">Whole body</tissue>
    </source>
</reference>
<dbReference type="EMBL" id="NBIV01000252">
    <property type="protein sequence ID" value="PXF40898.1"/>
    <property type="molecule type" value="Genomic_DNA"/>
</dbReference>
<dbReference type="PANTHER" id="PTHR34127">
    <property type="entry name" value="OS04G0405600 PROTEIN"/>
    <property type="match status" value="1"/>
</dbReference>
<dbReference type="InterPro" id="IPR010765">
    <property type="entry name" value="DUF1350"/>
</dbReference>
<accession>A0A2V3IFU2</accession>
<dbReference type="PANTHER" id="PTHR34127:SF1">
    <property type="entry name" value="OS04G0405600 PROTEIN"/>
    <property type="match status" value="1"/>
</dbReference>
<organism evidence="2 3">
    <name type="scientific">Gracilariopsis chorda</name>
    <dbReference type="NCBI Taxonomy" id="448386"/>
    <lineage>
        <taxon>Eukaryota</taxon>
        <taxon>Rhodophyta</taxon>
        <taxon>Florideophyceae</taxon>
        <taxon>Rhodymeniophycidae</taxon>
        <taxon>Gracilariales</taxon>
        <taxon>Gracilariaceae</taxon>
        <taxon>Gracilariopsis</taxon>
    </lineage>
</organism>
<dbReference type="Proteomes" id="UP000247409">
    <property type="component" value="Unassembled WGS sequence"/>
</dbReference>
<evidence type="ECO:0000256" key="1">
    <source>
        <dbReference type="SAM" id="MobiDB-lite"/>
    </source>
</evidence>
<dbReference type="AlphaFoldDB" id="A0A2V3IFU2"/>
<protein>
    <submittedName>
        <fullName evidence="2">Uncharacterized protein</fullName>
    </submittedName>
</protein>
<sequence>MVGSLHRLAFAFNGFSFNSVRHREFRAARKASRCPLKFRVSKLAPRATAAAASPGDRADRVSPSTHTNTSTPNPEDNNPSWQSRPGVDLLLPADPGVIISFTGGFAAGLAPRTTYAAFLRRLSEVLNAAIIAYKLTSPSGDHIDLANKAASATGVVASEICRSAGREIPVFGVGHSLGAKCLLLAGCEARAREASPHAANIFISFNNASRDSALPWRPPDSKAAADALSNVSAFLTSLDISKFGIPDAEQTMKNVVGTVSAIGASLSTEFHPSSEETIAIAGARYAIHQNLILSFDDDTLDHSEELETVLRSRLGPKSVVRRIVPGTHMTPMTPDIGSEFVTTGFSAVDDTVQKAAVRIAKELDQAVAVIAAFVKLQLLIREKRATELGQ</sequence>
<dbReference type="Pfam" id="PF07082">
    <property type="entry name" value="DUF1350"/>
    <property type="match status" value="1"/>
</dbReference>
<dbReference type="STRING" id="448386.A0A2V3IFU2"/>
<dbReference type="InterPro" id="IPR029058">
    <property type="entry name" value="AB_hydrolase_fold"/>
</dbReference>
<name>A0A2V3IFU2_9FLOR</name>
<feature type="compositionally biased region" description="Low complexity" evidence="1">
    <location>
        <begin position="62"/>
        <end position="74"/>
    </location>
</feature>
<evidence type="ECO:0000313" key="2">
    <source>
        <dbReference type="EMBL" id="PXF40898.1"/>
    </source>
</evidence>
<gene>
    <name evidence="2" type="ORF">BWQ96_09391</name>
</gene>
<proteinExistence type="predicted"/>
<evidence type="ECO:0000313" key="3">
    <source>
        <dbReference type="Proteomes" id="UP000247409"/>
    </source>
</evidence>
<feature type="region of interest" description="Disordered" evidence="1">
    <location>
        <begin position="47"/>
        <end position="85"/>
    </location>
</feature>
<comment type="caution">
    <text evidence="2">The sequence shown here is derived from an EMBL/GenBank/DDBJ whole genome shotgun (WGS) entry which is preliminary data.</text>
</comment>